<dbReference type="PANTHER" id="PTHR35149:SF1">
    <property type="entry name" value="DUF5655 DOMAIN-CONTAINING PROTEIN"/>
    <property type="match status" value="1"/>
</dbReference>
<dbReference type="PANTHER" id="PTHR35149">
    <property type="entry name" value="SLL5132 PROTEIN"/>
    <property type="match status" value="1"/>
</dbReference>
<evidence type="ECO:0000313" key="5">
    <source>
        <dbReference type="Proteomes" id="UP000004688"/>
    </source>
</evidence>
<reference evidence="4 5" key="1">
    <citation type="journal article" date="2013" name="PLoS ONE">
        <title>Poles Apart: Arctic and Antarctic Octadecabacter strains Share High Genome Plasticity and a New Type of Xanthorhodopsin.</title>
        <authorList>
            <person name="Vollmers J."/>
            <person name="Voget S."/>
            <person name="Dietrich S."/>
            <person name="Gollnow K."/>
            <person name="Smits M."/>
            <person name="Meyer K."/>
            <person name="Brinkhoff T."/>
            <person name="Simon M."/>
            <person name="Daniel R."/>
        </authorList>
    </citation>
    <scope>NUCLEOTIDE SEQUENCE [LARGE SCALE GENOMIC DNA]</scope>
    <source>
        <strain evidence="4 5">238</strain>
    </source>
</reference>
<evidence type="ECO:0000259" key="3">
    <source>
        <dbReference type="Pfam" id="PF07510"/>
    </source>
</evidence>
<dbReference type="OrthoDB" id="9798761at2"/>
<feature type="region of interest" description="Disordered" evidence="1">
    <location>
        <begin position="646"/>
        <end position="676"/>
    </location>
</feature>
<accession>M9RVR3</accession>
<evidence type="ECO:0000313" key="4">
    <source>
        <dbReference type="EMBL" id="AGI73905.1"/>
    </source>
</evidence>
<dbReference type="Pfam" id="PF03235">
    <property type="entry name" value="GmrSD_N"/>
    <property type="match status" value="1"/>
</dbReference>
<keyword evidence="5" id="KW-1185">Reference proteome</keyword>
<proteinExistence type="predicted"/>
<gene>
    <name evidence="4" type="ORF">OA238_c39670</name>
</gene>
<dbReference type="InterPro" id="IPR011089">
    <property type="entry name" value="GmrSD_C"/>
</dbReference>
<dbReference type="Pfam" id="PF07510">
    <property type="entry name" value="GmrSD_C"/>
    <property type="match status" value="1"/>
</dbReference>
<dbReference type="Proteomes" id="UP000004688">
    <property type="component" value="Chromosome"/>
</dbReference>
<evidence type="ECO:0000256" key="1">
    <source>
        <dbReference type="SAM" id="MobiDB-lite"/>
    </source>
</evidence>
<dbReference type="HOGENOM" id="CLU_399991_0_0_5"/>
<dbReference type="AlphaFoldDB" id="M9RVR3"/>
<dbReference type="RefSeq" id="WP_015496886.1">
    <property type="nucleotide sequence ID" value="NC_020908.1"/>
</dbReference>
<organism evidence="4 5">
    <name type="scientific">Octadecabacter arcticus 238</name>
    <dbReference type="NCBI Taxonomy" id="391616"/>
    <lineage>
        <taxon>Bacteria</taxon>
        <taxon>Pseudomonadati</taxon>
        <taxon>Pseudomonadota</taxon>
        <taxon>Alphaproteobacteria</taxon>
        <taxon>Rhodobacterales</taxon>
        <taxon>Roseobacteraceae</taxon>
        <taxon>Octadecabacter</taxon>
    </lineage>
</organism>
<evidence type="ECO:0000259" key="2">
    <source>
        <dbReference type="Pfam" id="PF03235"/>
    </source>
</evidence>
<sequence>MTHKIPGARYVSFKGIFEPNGEDTPIVLEVPNYQRGYDWRKEHRKDLFDDLERLGRLGSNAIHFCGTVICTPIPQRPNHFHVVDGQQRLTTLVLIDALLARKTGRASCVVRDNNLLFLPQSSDRGFFKALVKNENLTKVGTLGQRNCLDAAKEIEAWIEALGSGSEKMMRLVEGRLHVIFFALENAGEVSKVFETINNRGKPLTQMDLVKNHLIYMQALYGWDDVVDSVWQTIQGIVQDTQMRGGESVDTVLRAVVNAMFYPGRRKAGETDYKIISAQVAKKGDKDKFERFLGFLESAFRTFRDLRAAVQTEKRDPVATQLTYLNAQSNVAGILPLIFARQWMRNQDESDAPVLEAIEKANFRLYGLPGAAARSDSRNVTLNKLAYAYLARGKNKGEKLEIHVGGTIVRDASVVVVLAGIVHAQHKDGMRQIVSSLTLDDDDGYDFYGWDELRYFLARWEEGLLKTQSFDFGRLKRRLGASKPDDYLAREHIIPQSTTGPVETYKDSQQLRRLGNFMLLPHGINSSAGNKSLEDKLEVFEKKKSKTILLLQNSRLEQCVKSANAFCARLETRDDKKFGPIGNRFNGSTIKENRDLVVAKTLCDLREEEMISFALRAWRMEGESSAGLAFRGMFSFSYDGRSYVSKEESAETKANENHILDTDDKAPETKRRKRRDEVIERKFKPDRWD</sequence>
<dbReference type="STRING" id="391616.OA238_c39670"/>
<dbReference type="eggNOG" id="COG1479">
    <property type="taxonomic scope" value="Bacteria"/>
</dbReference>
<dbReference type="InterPro" id="IPR004919">
    <property type="entry name" value="GmrSD_N"/>
</dbReference>
<name>M9RVR3_9RHOB</name>
<feature type="domain" description="GmrSD restriction endonucleases C-terminal" evidence="3">
    <location>
        <begin position="450"/>
        <end position="544"/>
    </location>
</feature>
<feature type="domain" description="GmrSD restriction endonucleases N-terminal" evidence="2">
    <location>
        <begin position="28"/>
        <end position="214"/>
    </location>
</feature>
<dbReference type="KEGG" id="oar:OA238_c39670"/>
<dbReference type="EMBL" id="CP003742">
    <property type="protein sequence ID" value="AGI73905.1"/>
    <property type="molecule type" value="Genomic_DNA"/>
</dbReference>
<protein>
    <submittedName>
        <fullName evidence="4">Putative DUF262/DUF1524 family protein</fullName>
    </submittedName>
</protein>